<feature type="compositionally biased region" description="Acidic residues" evidence="1">
    <location>
        <begin position="320"/>
        <end position="331"/>
    </location>
</feature>
<dbReference type="Gene3D" id="3.80.10.10">
    <property type="entry name" value="Ribonuclease Inhibitor"/>
    <property type="match status" value="3"/>
</dbReference>
<feature type="compositionally biased region" description="Basic and acidic residues" evidence="1">
    <location>
        <begin position="332"/>
        <end position="346"/>
    </location>
</feature>
<reference evidence="2 3" key="1">
    <citation type="submission" date="2019-04" db="EMBL/GenBank/DDBJ databases">
        <authorList>
            <consortium name="Wellcome Sanger Institute Data Sharing"/>
        </authorList>
    </citation>
    <scope>NUCLEOTIDE SEQUENCE [LARGE SCALE GENOMIC DNA]</scope>
</reference>
<reference evidence="2" key="3">
    <citation type="submission" date="2025-09" db="UniProtKB">
        <authorList>
            <consortium name="Ensembl"/>
        </authorList>
    </citation>
    <scope>IDENTIFICATION</scope>
</reference>
<dbReference type="AlphaFoldDB" id="A0A8C9RR92"/>
<dbReference type="GO" id="GO:0019005">
    <property type="term" value="C:SCF ubiquitin ligase complex"/>
    <property type="evidence" value="ECO:0007669"/>
    <property type="project" value="TreeGrafter"/>
</dbReference>
<keyword evidence="3" id="KW-1185">Reference proteome</keyword>
<dbReference type="Proteomes" id="UP000694397">
    <property type="component" value="Chromosome 17"/>
</dbReference>
<dbReference type="InterPro" id="IPR006553">
    <property type="entry name" value="Leu-rich_rpt_Cys-con_subtyp"/>
</dbReference>
<proteinExistence type="predicted"/>
<evidence type="ECO:0000256" key="1">
    <source>
        <dbReference type="SAM" id="MobiDB-lite"/>
    </source>
</evidence>
<gene>
    <name evidence="2" type="primary">si:ch211-214j8.12</name>
</gene>
<dbReference type="GeneTree" id="ENSGT00610000087464"/>
<dbReference type="SMART" id="SM00367">
    <property type="entry name" value="LRR_CC"/>
    <property type="match status" value="3"/>
</dbReference>
<dbReference type="GO" id="GO:0031146">
    <property type="term" value="P:SCF-dependent proteasomal ubiquitin-dependent protein catabolic process"/>
    <property type="evidence" value="ECO:0007669"/>
    <property type="project" value="TreeGrafter"/>
</dbReference>
<feature type="region of interest" description="Disordered" evidence="1">
    <location>
        <begin position="319"/>
        <end position="370"/>
    </location>
</feature>
<dbReference type="PANTHER" id="PTHR13318">
    <property type="entry name" value="PARTNER OF PAIRED, ISOFORM B-RELATED"/>
    <property type="match status" value="1"/>
</dbReference>
<accession>A0A8C9RR92</accession>
<organism evidence="2 3">
    <name type="scientific">Scleropages formosus</name>
    <name type="common">Asian bonytongue</name>
    <name type="synonym">Osteoglossum formosum</name>
    <dbReference type="NCBI Taxonomy" id="113540"/>
    <lineage>
        <taxon>Eukaryota</taxon>
        <taxon>Metazoa</taxon>
        <taxon>Chordata</taxon>
        <taxon>Craniata</taxon>
        <taxon>Vertebrata</taxon>
        <taxon>Euteleostomi</taxon>
        <taxon>Actinopterygii</taxon>
        <taxon>Neopterygii</taxon>
        <taxon>Teleostei</taxon>
        <taxon>Osteoglossocephala</taxon>
        <taxon>Osteoglossomorpha</taxon>
        <taxon>Osteoglossiformes</taxon>
        <taxon>Osteoglossidae</taxon>
        <taxon>Scleropages</taxon>
    </lineage>
</organism>
<dbReference type="OrthoDB" id="16120at2759"/>
<sequence length="649" mass="71544">MPLFRGSLPCSAKGGIKKKRRRKAGWVERDAEGCSPSLATLCLWSLAENMKDFWTRDYAEKYMDHYTFRYIMGPFNILPGELVEDLLSLLSSRHSMTRAALHLLLVPQVRCLSLSSCSSLVTSSICSLIGIRCQALQSLDLSGAQHLSALVLSELLGQLTRLRSISLTGTQCDDRVLRTLGTSCPAVQHLNVSCCHQLSPTSLLHLVPRPSGHDGLSLRSLQALDIGLESRESYRVGVAIFLLLSMPSLEKVAIEGLGEACALMESQDFGVLDDFTLQNEVPDLWELWSNRIQGEQSGACEKAVEKECLDDERIEGWLSESEDYDEDEIEQQNERDNTGMWKDKGKSKPYSNSLEELESSGVTGGKTGEGERALGGSLTLSLREAQGVSCSSVRALGLLCPDLCSLSLHCEEGLVGHLAAGLGQWKGQFFSLSVQFTGVLPEILPAVGVVGSSLHTLILEGVRVDSDASFLQLLRSCPKLKTLSIHTEPPNINEEEEEENDEHDIQGLPCLPQLRVLSLKFFMEQQQKKPLMTWSSLKWATLSLLGSSPFLEKASLVAMPCPMDAVFQKVLDGRLGSPEASRISPLHNLQHLNLAYCNISTKTASRLVIHENCLSTLDLSGCWNVSSENIVQLQMKATKRRHPLTILWR</sequence>
<protein>
    <submittedName>
        <fullName evidence="2">Si:ch211-214j8.12</fullName>
    </submittedName>
</protein>
<dbReference type="InterPro" id="IPR032675">
    <property type="entry name" value="LRR_dom_sf"/>
</dbReference>
<name>A0A8C9RR92_SCLFO</name>
<dbReference type="SUPFAM" id="SSF52047">
    <property type="entry name" value="RNI-like"/>
    <property type="match status" value="2"/>
</dbReference>
<evidence type="ECO:0000313" key="2">
    <source>
        <dbReference type="Ensembl" id="ENSSFOP00015016937.2"/>
    </source>
</evidence>
<reference evidence="2" key="2">
    <citation type="submission" date="2025-08" db="UniProtKB">
        <authorList>
            <consortium name="Ensembl"/>
        </authorList>
    </citation>
    <scope>IDENTIFICATION</scope>
</reference>
<evidence type="ECO:0000313" key="3">
    <source>
        <dbReference type="Proteomes" id="UP000694397"/>
    </source>
</evidence>
<dbReference type="Ensembl" id="ENSSFOT00015017127.2">
    <property type="protein sequence ID" value="ENSSFOP00015016937.2"/>
    <property type="gene ID" value="ENSSFOG00015010905.2"/>
</dbReference>